<dbReference type="Pfam" id="PF00199">
    <property type="entry name" value="Catalase"/>
    <property type="match status" value="1"/>
</dbReference>
<dbReference type="SUPFAM" id="SSF56634">
    <property type="entry name" value="Heme-dependent catalase-like"/>
    <property type="match status" value="1"/>
</dbReference>
<protein>
    <recommendedName>
        <fullName evidence="2">catalase</fullName>
        <ecNumber evidence="2">1.11.1.6</ecNumber>
    </recommendedName>
</protein>
<keyword evidence="3 10" id="KW-0575">Peroxidase</keyword>
<evidence type="ECO:0000256" key="8">
    <source>
        <dbReference type="ARBA" id="ARBA00023324"/>
    </source>
</evidence>
<dbReference type="EC" id="1.11.1.6" evidence="2"/>
<dbReference type="GO" id="GO:0005737">
    <property type="term" value="C:cytoplasm"/>
    <property type="evidence" value="ECO:0007669"/>
    <property type="project" value="TreeGrafter"/>
</dbReference>
<dbReference type="GO" id="GO:0004096">
    <property type="term" value="F:catalase activity"/>
    <property type="evidence" value="ECO:0007669"/>
    <property type="project" value="UniProtKB-EC"/>
</dbReference>
<dbReference type="GO" id="GO:0042744">
    <property type="term" value="P:hydrogen peroxide catabolic process"/>
    <property type="evidence" value="ECO:0007669"/>
    <property type="project" value="UniProtKB-KW"/>
</dbReference>
<evidence type="ECO:0000256" key="5">
    <source>
        <dbReference type="ARBA" id="ARBA00022723"/>
    </source>
</evidence>
<keyword evidence="6 10" id="KW-0560">Oxidoreductase</keyword>
<dbReference type="AlphaFoldDB" id="A0A927HB02"/>
<organism evidence="10 11">
    <name type="scientific">Peribacillus faecalis</name>
    <dbReference type="NCBI Taxonomy" id="2772559"/>
    <lineage>
        <taxon>Bacteria</taxon>
        <taxon>Bacillati</taxon>
        <taxon>Bacillota</taxon>
        <taxon>Bacilli</taxon>
        <taxon>Bacillales</taxon>
        <taxon>Bacillaceae</taxon>
        <taxon>Peribacillus</taxon>
    </lineage>
</organism>
<dbReference type="GO" id="GO:0020037">
    <property type="term" value="F:heme binding"/>
    <property type="evidence" value="ECO:0007669"/>
    <property type="project" value="InterPro"/>
</dbReference>
<dbReference type="PROSITE" id="PS51402">
    <property type="entry name" value="CATALASE_3"/>
    <property type="match status" value="1"/>
</dbReference>
<evidence type="ECO:0000259" key="9">
    <source>
        <dbReference type="SMART" id="SM01060"/>
    </source>
</evidence>
<dbReference type="GO" id="GO:0042542">
    <property type="term" value="P:response to hydrogen peroxide"/>
    <property type="evidence" value="ECO:0007669"/>
    <property type="project" value="TreeGrafter"/>
</dbReference>
<feature type="domain" description="Catalase core" evidence="9">
    <location>
        <begin position="3"/>
        <end position="331"/>
    </location>
</feature>
<evidence type="ECO:0000256" key="7">
    <source>
        <dbReference type="ARBA" id="ARBA00023004"/>
    </source>
</evidence>
<dbReference type="Proteomes" id="UP000602076">
    <property type="component" value="Unassembled WGS sequence"/>
</dbReference>
<dbReference type="SMART" id="SM01060">
    <property type="entry name" value="Catalase"/>
    <property type="match status" value="1"/>
</dbReference>
<keyword evidence="7" id="KW-0408">Iron</keyword>
<accession>A0A927HB02</accession>
<dbReference type="RefSeq" id="WP_190996435.1">
    <property type="nucleotide sequence ID" value="NZ_JACXSI010000001.1"/>
</dbReference>
<comment type="caution">
    <text evidence="10">The sequence shown here is derived from an EMBL/GenBank/DDBJ whole genome shotgun (WGS) entry which is preliminary data.</text>
</comment>
<evidence type="ECO:0000313" key="10">
    <source>
        <dbReference type="EMBL" id="MBD3106898.1"/>
    </source>
</evidence>
<dbReference type="PANTHER" id="PTHR11465">
    <property type="entry name" value="CATALASE"/>
    <property type="match status" value="1"/>
</dbReference>
<evidence type="ECO:0000256" key="6">
    <source>
        <dbReference type="ARBA" id="ARBA00023002"/>
    </source>
</evidence>
<comment type="cofactor">
    <cofactor evidence="1">
        <name>heme</name>
        <dbReference type="ChEBI" id="CHEBI:30413"/>
    </cofactor>
</comment>
<dbReference type="InterPro" id="IPR010582">
    <property type="entry name" value="Catalase_immune_responsive"/>
</dbReference>
<keyword evidence="5" id="KW-0479">Metal-binding</keyword>
<evidence type="ECO:0000256" key="2">
    <source>
        <dbReference type="ARBA" id="ARBA00012314"/>
    </source>
</evidence>
<keyword evidence="4" id="KW-0349">Heme</keyword>
<dbReference type="InterPro" id="IPR011614">
    <property type="entry name" value="Catalase_core"/>
</dbReference>
<name>A0A927HB02_9BACI</name>
<dbReference type="InterPro" id="IPR020835">
    <property type="entry name" value="Catalase_sf"/>
</dbReference>
<gene>
    <name evidence="10" type="ORF">IEO70_00710</name>
</gene>
<keyword evidence="11" id="KW-1185">Reference proteome</keyword>
<dbReference type="Gene3D" id="2.40.180.10">
    <property type="entry name" value="Catalase core domain"/>
    <property type="match status" value="2"/>
</dbReference>
<evidence type="ECO:0000256" key="4">
    <source>
        <dbReference type="ARBA" id="ARBA00022617"/>
    </source>
</evidence>
<dbReference type="PRINTS" id="PR00067">
    <property type="entry name" value="CATALASE"/>
</dbReference>
<dbReference type="Pfam" id="PF06628">
    <property type="entry name" value="Catalase-rel"/>
    <property type="match status" value="1"/>
</dbReference>
<dbReference type="GO" id="GO:0046872">
    <property type="term" value="F:metal ion binding"/>
    <property type="evidence" value="ECO:0007669"/>
    <property type="project" value="UniProtKB-KW"/>
</dbReference>
<dbReference type="InterPro" id="IPR018028">
    <property type="entry name" value="Catalase"/>
</dbReference>
<evidence type="ECO:0000313" key="11">
    <source>
        <dbReference type="Proteomes" id="UP000602076"/>
    </source>
</evidence>
<evidence type="ECO:0000256" key="1">
    <source>
        <dbReference type="ARBA" id="ARBA00001971"/>
    </source>
</evidence>
<evidence type="ECO:0000256" key="3">
    <source>
        <dbReference type="ARBA" id="ARBA00022559"/>
    </source>
</evidence>
<proteinExistence type="predicted"/>
<keyword evidence="8" id="KW-0376">Hydrogen peroxide</keyword>
<dbReference type="EMBL" id="JACXSI010000001">
    <property type="protein sequence ID" value="MBD3106898.1"/>
    <property type="molecule type" value="Genomic_DNA"/>
</dbReference>
<sequence>MDMNLIEQELAKNACRRGPFVLEEPHIAEALAYYGKEILPESTYGACGFSAFGTFKLTNSMKAYTDLAFFQDAGEETAISAHFATNAHGVNTTETVREPHEFTVKFLADKGNYEFVGSNLPVSFVRDPIVSLKMKGELNNLDPVHYWSFMAQNSETTNMLLHLYTDEGIPASYRTMRGTTVHAYRMTNAEGKEYYVKLRYIPKQGIVSLKPNEAERVKVLDRHYATHDMYIAIERGDYPEWDLFMQVLDPEKNAHYSYDPLDPTNDWLECDFPYHKVGIMTLNEVAVLDREERLSEKDYTTQWLEGSLSKQNQDAYKQAGEIYRSYREDIQKTVIANLVHELSQLKDCNVDIVREVIMHFYQADKQLGESLADGCGIHLRDLIH</sequence>
<dbReference type="PANTHER" id="PTHR11465:SF23">
    <property type="entry name" value="CATALASE-2"/>
    <property type="match status" value="1"/>
</dbReference>
<reference evidence="10" key="1">
    <citation type="submission" date="2020-09" db="EMBL/GenBank/DDBJ databases">
        <title>Bacillus faecalis sp. nov., a moderately halophilic bacterium isolated from cow faeces.</title>
        <authorList>
            <person name="Jiang L."/>
            <person name="Lee J."/>
        </authorList>
    </citation>
    <scope>NUCLEOTIDE SEQUENCE</scope>
    <source>
        <strain evidence="10">AGMB 02131</strain>
    </source>
</reference>